<dbReference type="Gene3D" id="1.10.760.10">
    <property type="entry name" value="Cytochrome c-like domain"/>
    <property type="match status" value="1"/>
</dbReference>
<dbReference type="InterPro" id="IPR036909">
    <property type="entry name" value="Cyt_c-like_dom_sf"/>
</dbReference>
<dbReference type="Proteomes" id="UP000198510">
    <property type="component" value="Unassembled WGS sequence"/>
</dbReference>
<dbReference type="OrthoDB" id="9796771at2"/>
<dbReference type="STRING" id="1075417.SAMN05421823_102618"/>
<feature type="compositionally biased region" description="Polar residues" evidence="5">
    <location>
        <begin position="53"/>
        <end position="65"/>
    </location>
</feature>
<reference evidence="7 8" key="1">
    <citation type="submission" date="2016-10" db="EMBL/GenBank/DDBJ databases">
        <authorList>
            <person name="de Groot N.N."/>
        </authorList>
    </citation>
    <scope>NUCLEOTIDE SEQUENCE [LARGE SCALE GENOMIC DNA]</scope>
    <source>
        <strain evidence="7 8">DSM 25186</strain>
    </source>
</reference>
<dbReference type="PROSITE" id="PS51257">
    <property type="entry name" value="PROKAR_LIPOPROTEIN"/>
    <property type="match status" value="1"/>
</dbReference>
<gene>
    <name evidence="7" type="ORF">SAMN05421823_102618</name>
</gene>
<feature type="region of interest" description="Disordered" evidence="5">
    <location>
        <begin position="47"/>
        <end position="74"/>
    </location>
</feature>
<dbReference type="GO" id="GO:0046872">
    <property type="term" value="F:metal ion binding"/>
    <property type="evidence" value="ECO:0007669"/>
    <property type="project" value="UniProtKB-KW"/>
</dbReference>
<keyword evidence="1 4" id="KW-0349">Heme</keyword>
<evidence type="ECO:0000256" key="2">
    <source>
        <dbReference type="ARBA" id="ARBA00022723"/>
    </source>
</evidence>
<dbReference type="GO" id="GO:0009055">
    <property type="term" value="F:electron transfer activity"/>
    <property type="evidence" value="ECO:0007669"/>
    <property type="project" value="InterPro"/>
</dbReference>
<dbReference type="GO" id="GO:0020037">
    <property type="term" value="F:heme binding"/>
    <property type="evidence" value="ECO:0007669"/>
    <property type="project" value="InterPro"/>
</dbReference>
<dbReference type="PANTHER" id="PTHR40394:SF2">
    <property type="entry name" value="QUINOL:CYTOCHROME C OXIDOREDUCTASE MEMBRANE PROTEIN"/>
    <property type="match status" value="1"/>
</dbReference>
<name>A0A1G9BHM2_9BACT</name>
<sequence>MSFLTKYIAPAAALAVLAACGEGDRTTQRVEYAPQMYVSIPYEPVSQVEPNKYNPNGTNERTPPQGTVPRRSWAGQSRTELASNIMVYNLGPDDIDAAETLKNPVPLNDQTLAEGKALYQRYCSACHGEQGDGQGKVAAQYKGVPAYNAGAVKGLSEGHVFHVITWGIRRMWPHGTQIDPQERWKIVHYVQTLQNK</sequence>
<dbReference type="EMBL" id="FNFO01000002">
    <property type="protein sequence ID" value="SDK38992.1"/>
    <property type="molecule type" value="Genomic_DNA"/>
</dbReference>
<dbReference type="InterPro" id="IPR009056">
    <property type="entry name" value="Cyt_c-like_dom"/>
</dbReference>
<keyword evidence="3 4" id="KW-0408">Iron</keyword>
<evidence type="ECO:0000256" key="1">
    <source>
        <dbReference type="ARBA" id="ARBA00022617"/>
    </source>
</evidence>
<protein>
    <submittedName>
        <fullName evidence="7">Cytochrome c, mono-and diheme variants</fullName>
    </submittedName>
</protein>
<evidence type="ECO:0000256" key="3">
    <source>
        <dbReference type="ARBA" id="ARBA00023004"/>
    </source>
</evidence>
<evidence type="ECO:0000259" key="6">
    <source>
        <dbReference type="PROSITE" id="PS51007"/>
    </source>
</evidence>
<evidence type="ECO:0000313" key="8">
    <source>
        <dbReference type="Proteomes" id="UP000198510"/>
    </source>
</evidence>
<dbReference type="SUPFAM" id="SSF46626">
    <property type="entry name" value="Cytochrome c"/>
    <property type="match status" value="1"/>
</dbReference>
<evidence type="ECO:0000313" key="7">
    <source>
        <dbReference type="EMBL" id="SDK38992.1"/>
    </source>
</evidence>
<accession>A0A1G9BHM2</accession>
<dbReference type="RefSeq" id="WP_089680422.1">
    <property type="nucleotide sequence ID" value="NZ_FNFO01000002.1"/>
</dbReference>
<dbReference type="PROSITE" id="PS51007">
    <property type="entry name" value="CYTC"/>
    <property type="match status" value="1"/>
</dbReference>
<evidence type="ECO:0000256" key="5">
    <source>
        <dbReference type="SAM" id="MobiDB-lite"/>
    </source>
</evidence>
<feature type="domain" description="Cytochrome c" evidence="6">
    <location>
        <begin position="110"/>
        <end position="194"/>
    </location>
</feature>
<dbReference type="PANTHER" id="PTHR40394">
    <property type="entry name" value="LIPOPROTEIN-RELATED"/>
    <property type="match status" value="1"/>
</dbReference>
<keyword evidence="2 4" id="KW-0479">Metal-binding</keyword>
<proteinExistence type="predicted"/>
<keyword evidence="8" id="KW-1185">Reference proteome</keyword>
<dbReference type="Pfam" id="PF13442">
    <property type="entry name" value="Cytochrome_CBB3"/>
    <property type="match status" value="1"/>
</dbReference>
<dbReference type="AlphaFoldDB" id="A0A1G9BHM2"/>
<organism evidence="7 8">
    <name type="scientific">Catalinimonas alkaloidigena</name>
    <dbReference type="NCBI Taxonomy" id="1075417"/>
    <lineage>
        <taxon>Bacteria</taxon>
        <taxon>Pseudomonadati</taxon>
        <taxon>Bacteroidota</taxon>
        <taxon>Cytophagia</taxon>
        <taxon>Cytophagales</taxon>
        <taxon>Catalimonadaceae</taxon>
        <taxon>Catalinimonas</taxon>
    </lineage>
</organism>
<evidence type="ECO:0000256" key="4">
    <source>
        <dbReference type="PROSITE-ProRule" id="PRU00433"/>
    </source>
</evidence>